<dbReference type="Pfam" id="PF00512">
    <property type="entry name" value="HisKA"/>
    <property type="match status" value="1"/>
</dbReference>
<dbReference type="GO" id="GO:0005524">
    <property type="term" value="F:ATP binding"/>
    <property type="evidence" value="ECO:0007669"/>
    <property type="project" value="UniProtKB-KW"/>
</dbReference>
<dbReference type="SMART" id="SM00388">
    <property type="entry name" value="HisKA"/>
    <property type="match status" value="1"/>
</dbReference>
<dbReference type="CDD" id="cd00075">
    <property type="entry name" value="HATPase"/>
    <property type="match status" value="1"/>
</dbReference>
<protein>
    <recommendedName>
        <fullName evidence="3">histidine kinase</fullName>
        <ecNumber evidence="3">2.7.13.3</ecNumber>
    </recommendedName>
</protein>
<evidence type="ECO:0000256" key="10">
    <source>
        <dbReference type="SAM" id="Phobius"/>
    </source>
</evidence>
<dbReference type="RefSeq" id="WP_273440945.1">
    <property type="nucleotide sequence ID" value="NZ_PKUN01000030.1"/>
</dbReference>
<keyword evidence="7" id="KW-0547">Nucleotide-binding</keyword>
<comment type="subcellular location">
    <subcellularLocation>
        <location evidence="2">Cell membrane</location>
        <topology evidence="2">Multi-pass membrane protein</topology>
    </subcellularLocation>
</comment>
<dbReference type="GO" id="GO:0005886">
    <property type="term" value="C:plasma membrane"/>
    <property type="evidence" value="ECO:0007669"/>
    <property type="project" value="UniProtKB-SubCell"/>
</dbReference>
<dbReference type="Pfam" id="PF02518">
    <property type="entry name" value="HATPase_c"/>
    <property type="match status" value="1"/>
</dbReference>
<organism evidence="13 14">
    <name type="scientific">Sedimenticola selenatireducens</name>
    <dbReference type="NCBI Taxonomy" id="191960"/>
    <lineage>
        <taxon>Bacteria</taxon>
        <taxon>Pseudomonadati</taxon>
        <taxon>Pseudomonadota</taxon>
        <taxon>Gammaproteobacteria</taxon>
        <taxon>Chromatiales</taxon>
        <taxon>Sedimenticolaceae</taxon>
        <taxon>Sedimenticola</taxon>
    </lineage>
</organism>
<dbReference type="SMART" id="SM00387">
    <property type="entry name" value="HATPase_c"/>
    <property type="match status" value="1"/>
</dbReference>
<dbReference type="PROSITE" id="PS50885">
    <property type="entry name" value="HAMP"/>
    <property type="match status" value="1"/>
</dbReference>
<dbReference type="Proteomes" id="UP000235015">
    <property type="component" value="Unassembled WGS sequence"/>
</dbReference>
<comment type="catalytic activity">
    <reaction evidence="1">
        <text>ATP + protein L-histidine = ADP + protein N-phospho-L-histidine.</text>
        <dbReference type="EC" id="2.7.13.3"/>
    </reaction>
</comment>
<keyword evidence="10" id="KW-0812">Transmembrane</keyword>
<dbReference type="SUPFAM" id="SSF47384">
    <property type="entry name" value="Homodimeric domain of signal transducing histidine kinase"/>
    <property type="match status" value="1"/>
</dbReference>
<evidence type="ECO:0000256" key="4">
    <source>
        <dbReference type="ARBA" id="ARBA00022475"/>
    </source>
</evidence>
<evidence type="ECO:0000256" key="1">
    <source>
        <dbReference type="ARBA" id="ARBA00000085"/>
    </source>
</evidence>
<reference evidence="13 14" key="1">
    <citation type="submission" date="2017-11" db="EMBL/GenBank/DDBJ databases">
        <title>Genome-resolved metagenomics identifies genetic mobility, metabolic interactions, and unexpected diversity in perchlorate-reducing communities.</title>
        <authorList>
            <person name="Barnum T.P."/>
            <person name="Figueroa I.A."/>
            <person name="Carlstrom C.I."/>
            <person name="Lucas L.N."/>
            <person name="Engelbrektson A.L."/>
            <person name="Coates J.D."/>
        </authorList>
    </citation>
    <scope>NUCLEOTIDE SEQUENCE [LARGE SCALE GENOMIC DNA]</scope>
    <source>
        <strain evidence="13">BM301</strain>
    </source>
</reference>
<feature type="domain" description="Histidine kinase" evidence="11">
    <location>
        <begin position="241"/>
        <end position="444"/>
    </location>
</feature>
<dbReference type="CDD" id="cd00082">
    <property type="entry name" value="HisKA"/>
    <property type="match status" value="1"/>
</dbReference>
<dbReference type="InterPro" id="IPR050980">
    <property type="entry name" value="2C_sensor_his_kinase"/>
</dbReference>
<evidence type="ECO:0000256" key="8">
    <source>
        <dbReference type="ARBA" id="ARBA00022777"/>
    </source>
</evidence>
<dbReference type="SUPFAM" id="SSF158472">
    <property type="entry name" value="HAMP domain-like"/>
    <property type="match status" value="1"/>
</dbReference>
<dbReference type="InterPro" id="IPR036097">
    <property type="entry name" value="HisK_dim/P_sf"/>
</dbReference>
<dbReference type="STRING" id="1111735.GCA_000428045_02619"/>
<keyword evidence="4" id="KW-1003">Cell membrane</keyword>
<keyword evidence="10" id="KW-1133">Transmembrane helix</keyword>
<dbReference type="PANTHER" id="PTHR44936:SF10">
    <property type="entry name" value="SENSOR PROTEIN RSTB"/>
    <property type="match status" value="1"/>
</dbReference>
<evidence type="ECO:0000259" key="11">
    <source>
        <dbReference type="PROSITE" id="PS50109"/>
    </source>
</evidence>
<name>A0A2N6CS66_9GAMM</name>
<evidence type="ECO:0000256" key="9">
    <source>
        <dbReference type="ARBA" id="ARBA00022840"/>
    </source>
</evidence>
<dbReference type="InterPro" id="IPR005467">
    <property type="entry name" value="His_kinase_dom"/>
</dbReference>
<dbReference type="EC" id="2.7.13.3" evidence="3"/>
<feature type="transmembrane region" description="Helical" evidence="10">
    <location>
        <begin position="21"/>
        <end position="45"/>
    </location>
</feature>
<evidence type="ECO:0000256" key="5">
    <source>
        <dbReference type="ARBA" id="ARBA00022553"/>
    </source>
</evidence>
<dbReference type="GO" id="GO:0000155">
    <property type="term" value="F:phosphorelay sensor kinase activity"/>
    <property type="evidence" value="ECO:0007669"/>
    <property type="project" value="InterPro"/>
</dbReference>
<dbReference type="InterPro" id="IPR003661">
    <property type="entry name" value="HisK_dim/P_dom"/>
</dbReference>
<dbReference type="InterPro" id="IPR003594">
    <property type="entry name" value="HATPase_dom"/>
</dbReference>
<sequence length="447" mass="49544">MKNLLQRWWPKTLYAKTSATLAATTLLFLLLTLITIGYLIVIPVAKRSAEDLAALMMVSAQTWAELPPQTRPDFELELELNHGLFMYQTTSPLPGEETRLLPYIHFLQDSLTRRSNQSITIKQTISDDGTRWFWTDIPVNERVVRFGFTLARLGPQPPLAALIVFTLGIALVLLTALLLVRRLTRPLARFAKAADEIGRGVTPKPLPEAGPVELLQLARTFNHMALQVQELLADRTTMLSGIAHDLRTPLARLGLTLEMLRPQADAQLVAEATQDIQEMEHLISQYLQLGQELAGDSPEPIDIRDIIDRCVIDARRMGTDIDWTPGDPCLLTLQPLVLTRILANLLQNAVRYSDGLGVAGEYRRTPEGCVIKVLDRGPGIPEAERETVFRPFYRLDPSRSSSSGGSGLGLAIARQLAQFHGWRLSLVARPGGGTEACIEIPTFQSPA</sequence>
<keyword evidence="5" id="KW-0597">Phosphoprotein</keyword>
<dbReference type="InterPro" id="IPR004358">
    <property type="entry name" value="Sig_transdc_His_kin-like_C"/>
</dbReference>
<dbReference type="AlphaFoldDB" id="A0A2N6CS66"/>
<dbReference type="PRINTS" id="PR00344">
    <property type="entry name" value="BCTRLSENSOR"/>
</dbReference>
<evidence type="ECO:0000313" key="13">
    <source>
        <dbReference type="EMBL" id="PLX59921.1"/>
    </source>
</evidence>
<dbReference type="InterPro" id="IPR036890">
    <property type="entry name" value="HATPase_C_sf"/>
</dbReference>
<evidence type="ECO:0000256" key="3">
    <source>
        <dbReference type="ARBA" id="ARBA00012438"/>
    </source>
</evidence>
<evidence type="ECO:0000256" key="2">
    <source>
        <dbReference type="ARBA" id="ARBA00004651"/>
    </source>
</evidence>
<gene>
    <name evidence="13" type="ORF">C0630_18660</name>
</gene>
<evidence type="ECO:0000313" key="14">
    <source>
        <dbReference type="Proteomes" id="UP000235015"/>
    </source>
</evidence>
<dbReference type="EMBL" id="PKUN01000030">
    <property type="protein sequence ID" value="PLX59921.1"/>
    <property type="molecule type" value="Genomic_DNA"/>
</dbReference>
<dbReference type="Pfam" id="PF00672">
    <property type="entry name" value="HAMP"/>
    <property type="match status" value="1"/>
</dbReference>
<keyword evidence="10" id="KW-0472">Membrane</keyword>
<feature type="transmembrane region" description="Helical" evidence="10">
    <location>
        <begin position="159"/>
        <end position="180"/>
    </location>
</feature>
<proteinExistence type="predicted"/>
<comment type="caution">
    <text evidence="13">The sequence shown here is derived from an EMBL/GenBank/DDBJ whole genome shotgun (WGS) entry which is preliminary data.</text>
</comment>
<evidence type="ECO:0000256" key="6">
    <source>
        <dbReference type="ARBA" id="ARBA00022679"/>
    </source>
</evidence>
<keyword evidence="6" id="KW-0808">Transferase</keyword>
<dbReference type="Gene3D" id="1.10.287.130">
    <property type="match status" value="1"/>
</dbReference>
<feature type="domain" description="HAMP" evidence="12">
    <location>
        <begin position="181"/>
        <end position="233"/>
    </location>
</feature>
<dbReference type="PANTHER" id="PTHR44936">
    <property type="entry name" value="SENSOR PROTEIN CREC"/>
    <property type="match status" value="1"/>
</dbReference>
<dbReference type="InterPro" id="IPR003660">
    <property type="entry name" value="HAMP_dom"/>
</dbReference>
<keyword evidence="8 13" id="KW-0418">Kinase</keyword>
<dbReference type="Gene3D" id="1.10.8.500">
    <property type="entry name" value="HAMP domain in histidine kinase"/>
    <property type="match status" value="1"/>
</dbReference>
<dbReference type="Gene3D" id="3.30.565.10">
    <property type="entry name" value="Histidine kinase-like ATPase, C-terminal domain"/>
    <property type="match status" value="1"/>
</dbReference>
<dbReference type="SUPFAM" id="SSF55874">
    <property type="entry name" value="ATPase domain of HSP90 chaperone/DNA topoisomerase II/histidine kinase"/>
    <property type="match status" value="1"/>
</dbReference>
<keyword evidence="9" id="KW-0067">ATP-binding</keyword>
<evidence type="ECO:0000256" key="7">
    <source>
        <dbReference type="ARBA" id="ARBA00022741"/>
    </source>
</evidence>
<evidence type="ECO:0000259" key="12">
    <source>
        <dbReference type="PROSITE" id="PS50885"/>
    </source>
</evidence>
<accession>A0A2N6CS66</accession>
<dbReference type="SMART" id="SM00304">
    <property type="entry name" value="HAMP"/>
    <property type="match status" value="1"/>
</dbReference>
<dbReference type="CDD" id="cd06225">
    <property type="entry name" value="HAMP"/>
    <property type="match status" value="1"/>
</dbReference>
<dbReference type="PROSITE" id="PS50109">
    <property type="entry name" value="HIS_KIN"/>
    <property type="match status" value="1"/>
</dbReference>